<keyword evidence="6" id="KW-0443">Lipid metabolism</keyword>
<reference evidence="10" key="2">
    <citation type="submission" date="2017-10" db="EMBL/GenBank/DDBJ databases">
        <title>Ladona fulva Genome sequencing and assembly.</title>
        <authorList>
            <person name="Murali S."/>
            <person name="Richards S."/>
            <person name="Bandaranaike D."/>
            <person name="Bellair M."/>
            <person name="Blankenburg K."/>
            <person name="Chao H."/>
            <person name="Dinh H."/>
            <person name="Doddapaneni H."/>
            <person name="Dugan-Rocha S."/>
            <person name="Elkadiri S."/>
            <person name="Gnanaolivu R."/>
            <person name="Hernandez B."/>
            <person name="Skinner E."/>
            <person name="Javaid M."/>
            <person name="Lee S."/>
            <person name="Li M."/>
            <person name="Ming W."/>
            <person name="Munidasa M."/>
            <person name="Muniz J."/>
            <person name="Nguyen L."/>
            <person name="Hughes D."/>
            <person name="Osuji N."/>
            <person name="Pu L.-L."/>
            <person name="Puazo M."/>
            <person name="Qu C."/>
            <person name="Quiroz J."/>
            <person name="Raj R."/>
            <person name="Weissenberger G."/>
            <person name="Xin Y."/>
            <person name="Zou X."/>
            <person name="Han Y."/>
            <person name="Worley K."/>
            <person name="Muzny D."/>
            <person name="Gibbs R."/>
        </authorList>
    </citation>
    <scope>NUCLEOTIDE SEQUENCE</scope>
    <source>
        <strain evidence="10">Sampled in the wild</strain>
    </source>
</reference>
<dbReference type="PANTHER" id="PTHR21212">
    <property type="entry name" value="BERNARDINELLI-SEIP CONGENITAL LIPODYSTROPHY 2 HOMOLOG BSCL2 PROTEIN"/>
    <property type="match status" value="1"/>
</dbReference>
<feature type="compositionally biased region" description="Acidic residues" evidence="8">
    <location>
        <begin position="277"/>
        <end position="291"/>
    </location>
</feature>
<dbReference type="Pfam" id="PF06775">
    <property type="entry name" value="Seipin"/>
    <property type="match status" value="1"/>
</dbReference>
<keyword evidence="11" id="KW-1185">Reference proteome</keyword>
<evidence type="ECO:0000256" key="7">
    <source>
        <dbReference type="ARBA" id="ARBA00023136"/>
    </source>
</evidence>
<evidence type="ECO:0000256" key="2">
    <source>
        <dbReference type="ARBA" id="ARBA00022064"/>
    </source>
</evidence>
<dbReference type="GO" id="GO:0005789">
    <property type="term" value="C:endoplasmic reticulum membrane"/>
    <property type="evidence" value="ECO:0007669"/>
    <property type="project" value="UniProtKB-SubCell"/>
</dbReference>
<keyword evidence="5 9" id="KW-1133">Transmembrane helix</keyword>
<dbReference type="GO" id="GO:0140042">
    <property type="term" value="P:lipid droplet formation"/>
    <property type="evidence" value="ECO:0007669"/>
    <property type="project" value="UniProtKB-ARBA"/>
</dbReference>
<feature type="transmembrane region" description="Helical" evidence="9">
    <location>
        <begin position="228"/>
        <end position="250"/>
    </location>
</feature>
<dbReference type="OrthoDB" id="3990054at2759"/>
<feature type="compositionally biased region" description="Basic and acidic residues" evidence="8">
    <location>
        <begin position="325"/>
        <end position="337"/>
    </location>
</feature>
<reference evidence="10" key="1">
    <citation type="submission" date="2013-04" db="EMBL/GenBank/DDBJ databases">
        <authorList>
            <person name="Qu J."/>
            <person name="Murali S.C."/>
            <person name="Bandaranaike D."/>
            <person name="Bellair M."/>
            <person name="Blankenburg K."/>
            <person name="Chao H."/>
            <person name="Dinh H."/>
            <person name="Doddapaneni H."/>
            <person name="Downs B."/>
            <person name="Dugan-Rocha S."/>
            <person name="Elkadiri S."/>
            <person name="Gnanaolivu R.D."/>
            <person name="Hernandez B."/>
            <person name="Javaid M."/>
            <person name="Jayaseelan J.C."/>
            <person name="Lee S."/>
            <person name="Li M."/>
            <person name="Ming W."/>
            <person name="Munidasa M."/>
            <person name="Muniz J."/>
            <person name="Nguyen L."/>
            <person name="Ongeri F."/>
            <person name="Osuji N."/>
            <person name="Pu L.-L."/>
            <person name="Puazo M."/>
            <person name="Qu C."/>
            <person name="Quiroz J."/>
            <person name="Raj R."/>
            <person name="Weissenberger G."/>
            <person name="Xin Y."/>
            <person name="Zou X."/>
            <person name="Han Y."/>
            <person name="Richards S."/>
            <person name="Worley K."/>
            <person name="Muzny D."/>
            <person name="Gibbs R."/>
        </authorList>
    </citation>
    <scope>NUCLEOTIDE SEQUENCE</scope>
    <source>
        <strain evidence="10">Sampled in the wild</strain>
    </source>
</reference>
<dbReference type="AlphaFoldDB" id="A0A8K0KQS5"/>
<keyword evidence="3 9" id="KW-0812">Transmembrane</keyword>
<comment type="subcellular location">
    <subcellularLocation>
        <location evidence="1">Endoplasmic reticulum membrane</location>
        <topology evidence="1">Multi-pass membrane protein</topology>
    </subcellularLocation>
</comment>
<evidence type="ECO:0000256" key="3">
    <source>
        <dbReference type="ARBA" id="ARBA00022692"/>
    </source>
</evidence>
<name>A0A8K0KQS5_LADFU</name>
<sequence>MAGFLGRIFHDYTQRIINRFIDLKNFVFSGGVVVIFGLISIWISIFLYVAFYYAYMPSVLHVRPVHLQFKPCEEVKGICSFPTAHVQLTKKQQILMIGQQYKIYLHLEMPESPANQKLGMFMVCTHLEDKAGTLITNSCRSAMLHYRSPVLHVLHTLLFFPLMILGSTEEKQNVVVELFSNYEEDPVHPATDIFVEVQSRHVEIYSAEIRVAAHLMGLRHLMFHWPTFSAGVGVVSIMFFLAVLIVLSWCHHVLRTEFRDRSHAGGGDWASERIKEEEEEEDYDDDDDDDADFLKGEKEGTGHSPSAAELLESSAEDEQEGVSSKTEEHSAEVETLK</sequence>
<dbReference type="CDD" id="cd23995">
    <property type="entry name" value="Seipin_BSCL2_like"/>
    <property type="match status" value="1"/>
</dbReference>
<dbReference type="Proteomes" id="UP000792457">
    <property type="component" value="Unassembled WGS sequence"/>
</dbReference>
<organism evidence="10 11">
    <name type="scientific">Ladona fulva</name>
    <name type="common">Scarce chaser dragonfly</name>
    <name type="synonym">Libellula fulva</name>
    <dbReference type="NCBI Taxonomy" id="123851"/>
    <lineage>
        <taxon>Eukaryota</taxon>
        <taxon>Metazoa</taxon>
        <taxon>Ecdysozoa</taxon>
        <taxon>Arthropoda</taxon>
        <taxon>Hexapoda</taxon>
        <taxon>Insecta</taxon>
        <taxon>Pterygota</taxon>
        <taxon>Palaeoptera</taxon>
        <taxon>Odonata</taxon>
        <taxon>Epiprocta</taxon>
        <taxon>Anisoptera</taxon>
        <taxon>Libelluloidea</taxon>
        <taxon>Libellulidae</taxon>
        <taxon>Ladona</taxon>
    </lineage>
</organism>
<evidence type="ECO:0000256" key="1">
    <source>
        <dbReference type="ARBA" id="ARBA00004477"/>
    </source>
</evidence>
<evidence type="ECO:0000313" key="10">
    <source>
        <dbReference type="EMBL" id="KAG8236608.1"/>
    </source>
</evidence>
<evidence type="ECO:0000256" key="4">
    <source>
        <dbReference type="ARBA" id="ARBA00022824"/>
    </source>
</evidence>
<evidence type="ECO:0000256" key="9">
    <source>
        <dbReference type="SAM" id="Phobius"/>
    </source>
</evidence>
<feature type="region of interest" description="Disordered" evidence="8">
    <location>
        <begin position="261"/>
        <end position="337"/>
    </location>
</feature>
<comment type="caution">
    <text evidence="10">The sequence shown here is derived from an EMBL/GenBank/DDBJ whole genome shotgun (WGS) entry which is preliminary data.</text>
</comment>
<proteinExistence type="predicted"/>
<keyword evidence="7 9" id="KW-0472">Membrane</keyword>
<dbReference type="EMBL" id="KZ309048">
    <property type="protein sequence ID" value="KAG8236608.1"/>
    <property type="molecule type" value="Genomic_DNA"/>
</dbReference>
<dbReference type="InterPro" id="IPR009617">
    <property type="entry name" value="Seipin"/>
</dbReference>
<feature type="transmembrane region" description="Helical" evidence="9">
    <location>
        <begin position="150"/>
        <end position="168"/>
    </location>
</feature>
<evidence type="ECO:0000256" key="5">
    <source>
        <dbReference type="ARBA" id="ARBA00022989"/>
    </source>
</evidence>
<evidence type="ECO:0000313" key="11">
    <source>
        <dbReference type="Proteomes" id="UP000792457"/>
    </source>
</evidence>
<feature type="transmembrane region" description="Helical" evidence="9">
    <location>
        <begin position="26"/>
        <end position="55"/>
    </location>
</feature>
<feature type="compositionally biased region" description="Basic and acidic residues" evidence="8">
    <location>
        <begin position="292"/>
        <end position="301"/>
    </location>
</feature>
<gene>
    <name evidence="10" type="ORF">J437_LFUL016857</name>
</gene>
<evidence type="ECO:0000256" key="8">
    <source>
        <dbReference type="SAM" id="MobiDB-lite"/>
    </source>
</evidence>
<accession>A0A8K0KQS5</accession>
<keyword evidence="4" id="KW-0256">Endoplasmic reticulum</keyword>
<dbReference type="GO" id="GO:0006629">
    <property type="term" value="P:lipid metabolic process"/>
    <property type="evidence" value="ECO:0007669"/>
    <property type="project" value="UniProtKB-KW"/>
</dbReference>
<dbReference type="PANTHER" id="PTHR21212:SF0">
    <property type="entry name" value="SEIPIN"/>
    <property type="match status" value="1"/>
</dbReference>
<protein>
    <recommendedName>
        <fullName evidence="2">Seipin</fullName>
    </recommendedName>
</protein>
<evidence type="ECO:0000256" key="6">
    <source>
        <dbReference type="ARBA" id="ARBA00023098"/>
    </source>
</evidence>